<sequence>MPTPFNNTAATAKRPFDNTTNQRPEEYQPPNFAAAKIAPPRPPRRLFENTTAVVAEYRSPSSPPKTAPPTPVDSSASSLGLGVARVRWSPSPREEPRVVEGVIGDGGRRSRKEAERGE</sequence>
<feature type="compositionally biased region" description="Pro residues" evidence="1">
    <location>
        <begin position="61"/>
        <end position="71"/>
    </location>
</feature>
<feature type="region of interest" description="Disordered" evidence="1">
    <location>
        <begin position="1"/>
        <end position="118"/>
    </location>
</feature>
<keyword evidence="3" id="KW-1185">Reference proteome</keyword>
<evidence type="ECO:0000313" key="3">
    <source>
        <dbReference type="Proteomes" id="UP001419268"/>
    </source>
</evidence>
<gene>
    <name evidence="2" type="ORF">Scep_019567</name>
</gene>
<dbReference type="EMBL" id="JBBNAG010000008">
    <property type="protein sequence ID" value="KAK9112048.1"/>
    <property type="molecule type" value="Genomic_DNA"/>
</dbReference>
<dbReference type="Proteomes" id="UP001419268">
    <property type="component" value="Unassembled WGS sequence"/>
</dbReference>
<protein>
    <submittedName>
        <fullName evidence="2">Uncharacterized protein</fullName>
    </submittedName>
</protein>
<proteinExistence type="predicted"/>
<dbReference type="AlphaFoldDB" id="A0AAP0IB35"/>
<feature type="compositionally biased region" description="Basic and acidic residues" evidence="1">
    <location>
        <begin position="106"/>
        <end position="118"/>
    </location>
</feature>
<feature type="compositionally biased region" description="Polar residues" evidence="1">
    <location>
        <begin position="1"/>
        <end position="10"/>
    </location>
</feature>
<comment type="caution">
    <text evidence="2">The sequence shown here is derived from an EMBL/GenBank/DDBJ whole genome shotgun (WGS) entry which is preliminary data.</text>
</comment>
<name>A0AAP0IB35_9MAGN</name>
<evidence type="ECO:0000256" key="1">
    <source>
        <dbReference type="SAM" id="MobiDB-lite"/>
    </source>
</evidence>
<reference evidence="2 3" key="1">
    <citation type="submission" date="2024-01" db="EMBL/GenBank/DDBJ databases">
        <title>Genome assemblies of Stephania.</title>
        <authorList>
            <person name="Yang L."/>
        </authorList>
    </citation>
    <scope>NUCLEOTIDE SEQUENCE [LARGE SCALE GENOMIC DNA]</scope>
    <source>
        <strain evidence="2">JXDWG</strain>
        <tissue evidence="2">Leaf</tissue>
    </source>
</reference>
<evidence type="ECO:0000313" key="2">
    <source>
        <dbReference type="EMBL" id="KAK9112048.1"/>
    </source>
</evidence>
<accession>A0AAP0IB35</accession>
<organism evidence="2 3">
    <name type="scientific">Stephania cephalantha</name>
    <dbReference type="NCBI Taxonomy" id="152367"/>
    <lineage>
        <taxon>Eukaryota</taxon>
        <taxon>Viridiplantae</taxon>
        <taxon>Streptophyta</taxon>
        <taxon>Embryophyta</taxon>
        <taxon>Tracheophyta</taxon>
        <taxon>Spermatophyta</taxon>
        <taxon>Magnoliopsida</taxon>
        <taxon>Ranunculales</taxon>
        <taxon>Menispermaceae</taxon>
        <taxon>Menispermoideae</taxon>
        <taxon>Cissampelideae</taxon>
        <taxon>Stephania</taxon>
    </lineage>
</organism>